<proteinExistence type="predicted"/>
<accession>A0A1G1ZU18</accession>
<evidence type="ECO:0000256" key="1">
    <source>
        <dbReference type="SAM" id="Phobius"/>
    </source>
</evidence>
<keyword evidence="1" id="KW-0472">Membrane</keyword>
<feature type="transmembrane region" description="Helical" evidence="1">
    <location>
        <begin position="58"/>
        <end position="79"/>
    </location>
</feature>
<sequence length="200" mass="22472">MVNFFLVCLMLAIWWFTRLGFGAFMIDPALLFIGGYFGTYLIYKFVAPAVRISAIRKFFVFLAPLTIFCVWAGGILLYLNVVSSPTIYLSFLPDSFVGENFQSGNDFMWNGLGVPVLFGNLVPEQFLPTYHYWGLNILAIIIWLSFLPALFLGIILGQADALINRPNKIRMAIYWLVIVMIGILMSLAVAGLISLVVAMY</sequence>
<dbReference type="AlphaFoldDB" id="A0A1G1ZU18"/>
<evidence type="ECO:0000313" key="2">
    <source>
        <dbReference type="EMBL" id="OGY68218.1"/>
    </source>
</evidence>
<organism evidence="2 3">
    <name type="scientific">Candidatus Harrisonbacteria bacterium RIFCSPLOWO2_02_FULL_41_13b</name>
    <dbReference type="NCBI Taxonomy" id="1798409"/>
    <lineage>
        <taxon>Bacteria</taxon>
        <taxon>Candidatus Harrisoniibacteriota</taxon>
    </lineage>
</organism>
<comment type="caution">
    <text evidence="2">The sequence shown here is derived from an EMBL/GenBank/DDBJ whole genome shotgun (WGS) entry which is preliminary data.</text>
</comment>
<evidence type="ECO:0000313" key="3">
    <source>
        <dbReference type="Proteomes" id="UP000177690"/>
    </source>
</evidence>
<dbReference type="Proteomes" id="UP000177690">
    <property type="component" value="Unassembled WGS sequence"/>
</dbReference>
<keyword evidence="1" id="KW-0812">Transmembrane</keyword>
<name>A0A1G1ZU18_9BACT</name>
<feature type="transmembrane region" description="Helical" evidence="1">
    <location>
        <begin position="30"/>
        <end position="46"/>
    </location>
</feature>
<dbReference type="EMBL" id="MHJL01000004">
    <property type="protein sequence ID" value="OGY68218.1"/>
    <property type="molecule type" value="Genomic_DNA"/>
</dbReference>
<keyword evidence="1" id="KW-1133">Transmembrane helix</keyword>
<gene>
    <name evidence="2" type="ORF">A3I24_02190</name>
</gene>
<feature type="transmembrane region" description="Helical" evidence="1">
    <location>
        <begin position="173"/>
        <end position="199"/>
    </location>
</feature>
<feature type="transmembrane region" description="Helical" evidence="1">
    <location>
        <begin position="130"/>
        <end position="152"/>
    </location>
</feature>
<protein>
    <submittedName>
        <fullName evidence="2">Uncharacterized protein</fullName>
    </submittedName>
</protein>
<reference evidence="2 3" key="1">
    <citation type="journal article" date="2016" name="Nat. Commun.">
        <title>Thousands of microbial genomes shed light on interconnected biogeochemical processes in an aquifer system.</title>
        <authorList>
            <person name="Anantharaman K."/>
            <person name="Brown C.T."/>
            <person name="Hug L.A."/>
            <person name="Sharon I."/>
            <person name="Castelle C.J."/>
            <person name="Probst A.J."/>
            <person name="Thomas B.C."/>
            <person name="Singh A."/>
            <person name="Wilkins M.J."/>
            <person name="Karaoz U."/>
            <person name="Brodie E.L."/>
            <person name="Williams K.H."/>
            <person name="Hubbard S.S."/>
            <person name="Banfield J.F."/>
        </authorList>
    </citation>
    <scope>NUCLEOTIDE SEQUENCE [LARGE SCALE GENOMIC DNA]</scope>
</reference>